<accession>A0A9D1GRG7</accession>
<gene>
    <name evidence="4 5" type="primary">rpsF</name>
    <name evidence="5" type="ORF">IAD46_04835</name>
</gene>
<dbReference type="GO" id="GO:1990904">
    <property type="term" value="C:ribonucleoprotein complex"/>
    <property type="evidence" value="ECO:0007669"/>
    <property type="project" value="UniProtKB-KW"/>
</dbReference>
<evidence type="ECO:0000256" key="4">
    <source>
        <dbReference type="HAMAP-Rule" id="MF_00360"/>
    </source>
</evidence>
<reference evidence="5" key="1">
    <citation type="submission" date="2020-10" db="EMBL/GenBank/DDBJ databases">
        <authorList>
            <person name="Gilroy R."/>
        </authorList>
    </citation>
    <scope>NUCLEOTIDE SEQUENCE</scope>
    <source>
        <strain evidence="5">ChiW17-6978</strain>
    </source>
</reference>
<evidence type="ECO:0000256" key="2">
    <source>
        <dbReference type="ARBA" id="ARBA00035104"/>
    </source>
</evidence>
<dbReference type="GO" id="GO:0006412">
    <property type="term" value="P:translation"/>
    <property type="evidence" value="ECO:0007669"/>
    <property type="project" value="UniProtKB-UniRule"/>
</dbReference>
<evidence type="ECO:0000313" key="5">
    <source>
        <dbReference type="EMBL" id="HIT50332.1"/>
    </source>
</evidence>
<evidence type="ECO:0000256" key="1">
    <source>
        <dbReference type="ARBA" id="ARBA00009512"/>
    </source>
</evidence>
<sequence>MKKYEVMFIVRANLEQEAIKAEIANVNTIFANNDSKVLECKEWGLRELAYEIEHARKGYYVWMLVEATPLAVSEFNRIAGYNENIIRHIVVADGK</sequence>
<keyword evidence="4" id="KW-0694">RNA-binding</keyword>
<comment type="caution">
    <text evidence="5">The sequence shown here is derived from an EMBL/GenBank/DDBJ whole genome shotgun (WGS) entry which is preliminary data.</text>
</comment>
<dbReference type="PANTHER" id="PTHR21011:SF1">
    <property type="entry name" value="SMALL RIBOSOMAL SUBUNIT PROTEIN BS6M"/>
    <property type="match status" value="1"/>
</dbReference>
<dbReference type="GO" id="GO:0003735">
    <property type="term" value="F:structural constituent of ribosome"/>
    <property type="evidence" value="ECO:0007669"/>
    <property type="project" value="InterPro"/>
</dbReference>
<keyword evidence="4 5" id="KW-0689">Ribosomal protein</keyword>
<dbReference type="Gene3D" id="3.30.70.60">
    <property type="match status" value="1"/>
</dbReference>
<dbReference type="EMBL" id="DVLF01000151">
    <property type="protein sequence ID" value="HIT50332.1"/>
    <property type="molecule type" value="Genomic_DNA"/>
</dbReference>
<reference evidence="5" key="2">
    <citation type="journal article" date="2021" name="PeerJ">
        <title>Extensive microbial diversity within the chicken gut microbiome revealed by metagenomics and culture.</title>
        <authorList>
            <person name="Gilroy R."/>
            <person name="Ravi A."/>
            <person name="Getino M."/>
            <person name="Pursley I."/>
            <person name="Horton D.L."/>
            <person name="Alikhan N.F."/>
            <person name="Baker D."/>
            <person name="Gharbi K."/>
            <person name="Hall N."/>
            <person name="Watson M."/>
            <person name="Adriaenssens E.M."/>
            <person name="Foster-Nyarko E."/>
            <person name="Jarju S."/>
            <person name="Secka A."/>
            <person name="Antonio M."/>
            <person name="Oren A."/>
            <person name="Chaudhuri R.R."/>
            <person name="La Ragione R."/>
            <person name="Hildebrand F."/>
            <person name="Pallen M.J."/>
        </authorList>
    </citation>
    <scope>NUCLEOTIDE SEQUENCE</scope>
    <source>
        <strain evidence="5">ChiW17-6978</strain>
    </source>
</reference>
<comment type="similarity">
    <text evidence="1 4">Belongs to the bacterial ribosomal protein bS6 family.</text>
</comment>
<organism evidence="5 6">
    <name type="scientific">Candidatus Pelethenecus faecipullorum</name>
    <dbReference type="NCBI Taxonomy" id="2840900"/>
    <lineage>
        <taxon>Bacteria</taxon>
        <taxon>Bacillati</taxon>
        <taxon>Mycoplasmatota</taxon>
        <taxon>Mollicutes</taxon>
        <taxon>Candidatus Pelethenecus</taxon>
    </lineage>
</organism>
<dbReference type="InterPro" id="IPR035980">
    <property type="entry name" value="Ribosomal_bS6_sf"/>
</dbReference>
<dbReference type="NCBIfam" id="TIGR00166">
    <property type="entry name" value="S6"/>
    <property type="match status" value="1"/>
</dbReference>
<protein>
    <recommendedName>
        <fullName evidence="3 4">Small ribosomal subunit protein bS6</fullName>
    </recommendedName>
</protein>
<proteinExistence type="inferred from homology"/>
<dbReference type="InterPro" id="IPR000529">
    <property type="entry name" value="Ribosomal_bS6"/>
</dbReference>
<evidence type="ECO:0000313" key="6">
    <source>
        <dbReference type="Proteomes" id="UP000886758"/>
    </source>
</evidence>
<dbReference type="InterPro" id="IPR014717">
    <property type="entry name" value="Transl_elong_EF1B/ribsomal_bS6"/>
</dbReference>
<dbReference type="InterPro" id="IPR020814">
    <property type="entry name" value="Ribosomal_S6_plastid/chlpt"/>
</dbReference>
<dbReference type="GO" id="GO:0005737">
    <property type="term" value="C:cytoplasm"/>
    <property type="evidence" value="ECO:0007669"/>
    <property type="project" value="UniProtKB-ARBA"/>
</dbReference>
<dbReference type="GO" id="GO:0070181">
    <property type="term" value="F:small ribosomal subunit rRNA binding"/>
    <property type="evidence" value="ECO:0007669"/>
    <property type="project" value="TreeGrafter"/>
</dbReference>
<evidence type="ECO:0000256" key="3">
    <source>
        <dbReference type="ARBA" id="ARBA00035294"/>
    </source>
</evidence>
<dbReference type="PANTHER" id="PTHR21011">
    <property type="entry name" value="MITOCHONDRIAL 28S RIBOSOMAL PROTEIN S6"/>
    <property type="match status" value="1"/>
</dbReference>
<dbReference type="AlphaFoldDB" id="A0A9D1GRG7"/>
<dbReference type="HAMAP" id="MF_00360">
    <property type="entry name" value="Ribosomal_bS6"/>
    <property type="match status" value="1"/>
</dbReference>
<dbReference type="GO" id="GO:0005840">
    <property type="term" value="C:ribosome"/>
    <property type="evidence" value="ECO:0007669"/>
    <property type="project" value="UniProtKB-KW"/>
</dbReference>
<keyword evidence="4" id="KW-0687">Ribonucleoprotein</keyword>
<comment type="function">
    <text evidence="2 4">Binds together with bS18 to 16S ribosomal RNA.</text>
</comment>
<dbReference type="Proteomes" id="UP000886758">
    <property type="component" value="Unassembled WGS sequence"/>
</dbReference>
<dbReference type="SUPFAM" id="SSF54995">
    <property type="entry name" value="Ribosomal protein S6"/>
    <property type="match status" value="1"/>
</dbReference>
<dbReference type="Pfam" id="PF01250">
    <property type="entry name" value="Ribosomal_S6"/>
    <property type="match status" value="1"/>
</dbReference>
<dbReference type="CDD" id="cd00473">
    <property type="entry name" value="bS6"/>
    <property type="match status" value="1"/>
</dbReference>
<keyword evidence="4" id="KW-0699">rRNA-binding</keyword>
<name>A0A9D1GRG7_9MOLU</name>